<dbReference type="Pfam" id="PF13635">
    <property type="entry name" value="DUF4143"/>
    <property type="match status" value="1"/>
</dbReference>
<dbReference type="PANTHER" id="PTHR43566:SF2">
    <property type="entry name" value="DUF4143 DOMAIN-CONTAINING PROTEIN"/>
    <property type="match status" value="1"/>
</dbReference>
<dbReference type="Pfam" id="PF13173">
    <property type="entry name" value="AAA_14"/>
    <property type="match status" value="1"/>
</dbReference>
<comment type="caution">
    <text evidence="3">The sequence shown here is derived from an EMBL/GenBank/DDBJ whole genome shotgun (WGS) entry which is preliminary data.</text>
</comment>
<dbReference type="InterPro" id="IPR041682">
    <property type="entry name" value="AAA_14"/>
</dbReference>
<feature type="domain" description="AAA" evidence="1">
    <location>
        <begin position="21"/>
        <end position="129"/>
    </location>
</feature>
<evidence type="ECO:0000313" key="3">
    <source>
        <dbReference type="EMBL" id="PIS31612.1"/>
    </source>
</evidence>
<dbReference type="PANTHER" id="PTHR43566">
    <property type="entry name" value="CONSERVED PROTEIN"/>
    <property type="match status" value="1"/>
</dbReference>
<dbReference type="EMBL" id="PEYM01000007">
    <property type="protein sequence ID" value="PIS31612.1"/>
    <property type="molecule type" value="Genomic_DNA"/>
</dbReference>
<protein>
    <recommendedName>
        <fullName evidence="5">AAA+ ATPase domain-containing protein</fullName>
    </recommendedName>
</protein>
<sequence length="380" mass="43433">MKKVKRVHDLRQIKKLLSLFPVTAILGPRQCGKTTLAAELNADYAFDLENPRDLAKFKNPQLLLEEMQGTIIIDEIQRKPDLFPLLRYLVDTNKKQKYIILGSASSELIKHSSESLAGRIGYYELGGFDLLDIGEKNYRQLWLRGGLPLAYLYTNAEKSLLWKENYITTFLEKDVPQLGINIPANTLRKFWMMLSDYHGQIINYSELGRAFGVSDTTVKKYIDILSGTFMVRILQPWHANINKRLVKNPKIYLRDSGLYHCLLTISNWHELSGSSKLGASWEGFALEQTLKALKKQSQEAFFWKTHAGAELDLFWQDKGKNWGVEFKYGDAPAATKSMHVSIADLGLEHLWVIYPGKESYKITPKITATPLAHFIKMSES</sequence>
<evidence type="ECO:0000259" key="1">
    <source>
        <dbReference type="Pfam" id="PF13173"/>
    </source>
</evidence>
<gene>
    <name evidence="3" type="ORF">COT42_00660</name>
</gene>
<evidence type="ECO:0000313" key="4">
    <source>
        <dbReference type="Proteomes" id="UP000231343"/>
    </source>
</evidence>
<evidence type="ECO:0000259" key="2">
    <source>
        <dbReference type="Pfam" id="PF13635"/>
    </source>
</evidence>
<feature type="domain" description="DUF4143" evidence="2">
    <location>
        <begin position="172"/>
        <end position="329"/>
    </location>
</feature>
<organism evidence="3 4">
    <name type="scientific">Candidatus Saganbacteria bacterium CG08_land_8_20_14_0_20_45_16</name>
    <dbReference type="NCBI Taxonomy" id="2014293"/>
    <lineage>
        <taxon>Bacteria</taxon>
        <taxon>Bacillati</taxon>
        <taxon>Saganbacteria</taxon>
    </lineage>
</organism>
<name>A0A2H0Y1L1_UNCSA</name>
<dbReference type="InterPro" id="IPR025420">
    <property type="entry name" value="DUF4143"/>
</dbReference>
<reference evidence="3 4" key="1">
    <citation type="submission" date="2017-09" db="EMBL/GenBank/DDBJ databases">
        <title>Depth-based differentiation of microbial function through sediment-hosted aquifers and enrichment of novel symbionts in the deep terrestrial subsurface.</title>
        <authorList>
            <person name="Probst A.J."/>
            <person name="Ladd B."/>
            <person name="Jarett J.K."/>
            <person name="Geller-Mcgrath D.E."/>
            <person name="Sieber C.M."/>
            <person name="Emerson J.B."/>
            <person name="Anantharaman K."/>
            <person name="Thomas B.C."/>
            <person name="Malmstrom R."/>
            <person name="Stieglmeier M."/>
            <person name="Klingl A."/>
            <person name="Woyke T."/>
            <person name="Ryan C.M."/>
            <person name="Banfield J.F."/>
        </authorList>
    </citation>
    <scope>NUCLEOTIDE SEQUENCE [LARGE SCALE GENOMIC DNA]</scope>
    <source>
        <strain evidence="3">CG08_land_8_20_14_0_20_45_16</strain>
    </source>
</reference>
<accession>A0A2H0Y1L1</accession>
<dbReference type="Proteomes" id="UP000231343">
    <property type="component" value="Unassembled WGS sequence"/>
</dbReference>
<dbReference type="SUPFAM" id="SSF52540">
    <property type="entry name" value="P-loop containing nucleoside triphosphate hydrolases"/>
    <property type="match status" value="1"/>
</dbReference>
<proteinExistence type="predicted"/>
<dbReference type="InterPro" id="IPR027417">
    <property type="entry name" value="P-loop_NTPase"/>
</dbReference>
<dbReference type="AlphaFoldDB" id="A0A2H0Y1L1"/>
<evidence type="ECO:0008006" key="5">
    <source>
        <dbReference type="Google" id="ProtNLM"/>
    </source>
</evidence>